<dbReference type="InterPro" id="IPR038765">
    <property type="entry name" value="Papain-like_cys_pep_sf"/>
</dbReference>
<evidence type="ECO:0000313" key="11">
    <source>
        <dbReference type="Proteomes" id="UP001177023"/>
    </source>
</evidence>
<dbReference type="Proteomes" id="UP001177023">
    <property type="component" value="Unassembled WGS sequence"/>
</dbReference>
<proteinExistence type="inferred from homology"/>
<accession>A0AA36D8S6</accession>
<dbReference type="InterPro" id="IPR050164">
    <property type="entry name" value="Peptidase_C19"/>
</dbReference>
<keyword evidence="5" id="KW-0833">Ubl conjugation pathway</keyword>
<evidence type="ECO:0000256" key="8">
    <source>
        <dbReference type="SAM" id="MobiDB-lite"/>
    </source>
</evidence>
<feature type="region of interest" description="Disordered" evidence="8">
    <location>
        <begin position="152"/>
        <end position="219"/>
    </location>
</feature>
<reference evidence="10" key="1">
    <citation type="submission" date="2023-06" db="EMBL/GenBank/DDBJ databases">
        <authorList>
            <person name="Delattre M."/>
        </authorList>
    </citation>
    <scope>NUCLEOTIDE SEQUENCE</scope>
    <source>
        <strain evidence="10">AF72</strain>
    </source>
</reference>
<dbReference type="PANTHER" id="PTHR24006">
    <property type="entry name" value="UBIQUITIN CARBOXYL-TERMINAL HYDROLASE"/>
    <property type="match status" value="1"/>
</dbReference>
<dbReference type="PROSITE" id="PS50235">
    <property type="entry name" value="USP_3"/>
    <property type="match status" value="1"/>
</dbReference>
<name>A0AA36D8S6_9BILA</name>
<dbReference type="InterPro" id="IPR001394">
    <property type="entry name" value="Peptidase_C19_UCH"/>
</dbReference>
<dbReference type="EC" id="3.4.19.12" evidence="3"/>
<evidence type="ECO:0000256" key="5">
    <source>
        <dbReference type="ARBA" id="ARBA00022786"/>
    </source>
</evidence>
<feature type="domain" description="USP" evidence="9">
    <location>
        <begin position="220"/>
        <end position="706"/>
    </location>
</feature>
<evidence type="ECO:0000256" key="1">
    <source>
        <dbReference type="ARBA" id="ARBA00000707"/>
    </source>
</evidence>
<dbReference type="InterPro" id="IPR028889">
    <property type="entry name" value="USP"/>
</dbReference>
<dbReference type="GO" id="GO:0005829">
    <property type="term" value="C:cytosol"/>
    <property type="evidence" value="ECO:0007669"/>
    <property type="project" value="TreeGrafter"/>
</dbReference>
<feature type="compositionally biased region" description="Acidic residues" evidence="8">
    <location>
        <begin position="172"/>
        <end position="182"/>
    </location>
</feature>
<evidence type="ECO:0000313" key="10">
    <source>
        <dbReference type="EMBL" id="CAJ0581804.1"/>
    </source>
</evidence>
<feature type="compositionally biased region" description="Basic and acidic residues" evidence="8">
    <location>
        <begin position="422"/>
        <end position="434"/>
    </location>
</feature>
<dbReference type="AlphaFoldDB" id="A0AA36D8S6"/>
<dbReference type="CDD" id="cd02667">
    <property type="entry name" value="Peptidase_C19K"/>
    <property type="match status" value="1"/>
</dbReference>
<comment type="catalytic activity">
    <reaction evidence="1">
        <text>Thiol-dependent hydrolysis of ester, thioester, amide, peptide and isopeptide bonds formed by the C-terminal Gly of ubiquitin (a 76-residue protein attached to proteins as an intracellular targeting signal).</text>
        <dbReference type="EC" id="3.4.19.12"/>
    </reaction>
</comment>
<keyword evidence="6" id="KW-0378">Hydrolase</keyword>
<gene>
    <name evidence="10" type="ORF">MSPICULIGERA_LOCUS19958</name>
</gene>
<feature type="compositionally biased region" description="Basic and acidic residues" evidence="8">
    <location>
        <begin position="193"/>
        <end position="214"/>
    </location>
</feature>
<dbReference type="SUPFAM" id="SSF54001">
    <property type="entry name" value="Cysteine proteinases"/>
    <property type="match status" value="1"/>
</dbReference>
<feature type="region of interest" description="Disordered" evidence="8">
    <location>
        <begin position="422"/>
        <end position="452"/>
    </location>
</feature>
<evidence type="ECO:0000256" key="4">
    <source>
        <dbReference type="ARBA" id="ARBA00022670"/>
    </source>
</evidence>
<dbReference type="PANTHER" id="PTHR24006:SF888">
    <property type="entry name" value="UBIQUITIN CARBOXYL-TERMINAL HYDROLASE 30"/>
    <property type="match status" value="1"/>
</dbReference>
<keyword evidence="7" id="KW-0788">Thiol protease</keyword>
<evidence type="ECO:0000256" key="6">
    <source>
        <dbReference type="ARBA" id="ARBA00022801"/>
    </source>
</evidence>
<comment type="similarity">
    <text evidence="2">Belongs to the peptidase C19 family.</text>
</comment>
<dbReference type="GO" id="GO:0004843">
    <property type="term" value="F:cysteine-type deubiquitinase activity"/>
    <property type="evidence" value="ECO:0007669"/>
    <property type="project" value="UniProtKB-EC"/>
</dbReference>
<evidence type="ECO:0000256" key="3">
    <source>
        <dbReference type="ARBA" id="ARBA00012759"/>
    </source>
</evidence>
<feature type="compositionally biased region" description="Polar residues" evidence="8">
    <location>
        <begin position="183"/>
        <end position="192"/>
    </location>
</feature>
<dbReference type="GO" id="GO:0006508">
    <property type="term" value="P:proteolysis"/>
    <property type="evidence" value="ECO:0007669"/>
    <property type="project" value="UniProtKB-KW"/>
</dbReference>
<dbReference type="Pfam" id="PF00443">
    <property type="entry name" value="UCH"/>
    <property type="match status" value="1"/>
</dbReference>
<dbReference type="GO" id="GO:0016579">
    <property type="term" value="P:protein deubiquitination"/>
    <property type="evidence" value="ECO:0007669"/>
    <property type="project" value="InterPro"/>
</dbReference>
<comment type="caution">
    <text evidence="10">The sequence shown here is derived from an EMBL/GenBank/DDBJ whole genome shotgun (WGS) entry which is preliminary data.</text>
</comment>
<feature type="region of interest" description="Disordered" evidence="8">
    <location>
        <begin position="1"/>
        <end position="26"/>
    </location>
</feature>
<dbReference type="PROSITE" id="PS51257">
    <property type="entry name" value="PROKAR_LIPOPROTEIN"/>
    <property type="match status" value="1"/>
</dbReference>
<keyword evidence="4" id="KW-0645">Protease</keyword>
<sequence length="707" mass="79079">MCKAGRKTTARRESDPQEEEDGQLAGGSTTVACEHRSKKNLFDTKSCCKKLKNMCPIQCDSCARNKDKNPEAAQASPLPLTMCTACAEVMCPAHALDHQNAERTGECHVLAVILSSEFSVRCSRCDCDLHPEDATGRKDFVKQLLDQLANKQPAAAKASKTNGTSKQAPVAEAEEVHEDAESTSEVAVNGKSNKPDKKDKKDKKKAKEKEDTPEHLSVPKGLTNLGNTCYFNSVTQSIMFTYPMSFYYENFGAVKELVFTKQEIKVDDKSVEIEACDVKTSVNNRTMNDALKQLALDYVNARSGLTPTKLVSQIQSKGKIRVYQQQDSHELLRYLLDALRSEELDAYKKSIHEIVPLGDKGKGKSEDLELRRQHKAYLEAAGRPLLDSIFGGRLQQTIRCSKCGHISQQPESFLDLSLPVPSEHRAAGGKENKGKRNTKAKHTNGSDSSPMIDDQFNNMELDDHEISVGFTETLVECPEEFESGRNIGHYMRLFMAEETLDGVNKYECEKCCLPQNKKNGLTGANKHREVAIKRYLIWEPPTILTLHLKRFSQGFGGRGGLQKISGHIDFPEVFDIAPFCCKNVERVKPGGQRKILYAVYAIVCHSGTMHSGHYIAYVKSRARIPQAQLFIECARLRCADLQAKGKPEELQTMREKVEDALEQNANAERFDAPDGQWYYISDSTVSRVSRDKALGSEAYILFYERIH</sequence>
<organism evidence="10 11">
    <name type="scientific">Mesorhabditis spiculigera</name>
    <dbReference type="NCBI Taxonomy" id="96644"/>
    <lineage>
        <taxon>Eukaryota</taxon>
        <taxon>Metazoa</taxon>
        <taxon>Ecdysozoa</taxon>
        <taxon>Nematoda</taxon>
        <taxon>Chromadorea</taxon>
        <taxon>Rhabditida</taxon>
        <taxon>Rhabditina</taxon>
        <taxon>Rhabditomorpha</taxon>
        <taxon>Rhabditoidea</taxon>
        <taxon>Rhabditidae</taxon>
        <taxon>Mesorhabditinae</taxon>
        <taxon>Mesorhabditis</taxon>
    </lineage>
</organism>
<dbReference type="Gene3D" id="3.90.70.10">
    <property type="entry name" value="Cysteine proteinases"/>
    <property type="match status" value="1"/>
</dbReference>
<feature type="non-terminal residue" evidence="10">
    <location>
        <position position="1"/>
    </location>
</feature>
<keyword evidence="11" id="KW-1185">Reference proteome</keyword>
<dbReference type="GO" id="GO:0005634">
    <property type="term" value="C:nucleus"/>
    <property type="evidence" value="ECO:0007669"/>
    <property type="project" value="TreeGrafter"/>
</dbReference>
<evidence type="ECO:0000259" key="9">
    <source>
        <dbReference type="PROSITE" id="PS50235"/>
    </source>
</evidence>
<protein>
    <recommendedName>
        <fullName evidence="3">ubiquitinyl hydrolase 1</fullName>
        <ecNumber evidence="3">3.4.19.12</ecNumber>
    </recommendedName>
</protein>
<dbReference type="EMBL" id="CATQJA010002663">
    <property type="protein sequence ID" value="CAJ0581804.1"/>
    <property type="molecule type" value="Genomic_DNA"/>
</dbReference>
<evidence type="ECO:0000256" key="7">
    <source>
        <dbReference type="ARBA" id="ARBA00022807"/>
    </source>
</evidence>
<evidence type="ECO:0000256" key="2">
    <source>
        <dbReference type="ARBA" id="ARBA00009085"/>
    </source>
</evidence>